<protein>
    <submittedName>
        <fullName evidence="1">Uncharacterized protein</fullName>
    </submittedName>
</protein>
<reference evidence="1 2" key="1">
    <citation type="submission" date="2017-03" db="EMBL/GenBank/DDBJ databases">
        <title>WGS assembly of Porphyra umbilicalis.</title>
        <authorList>
            <person name="Brawley S.H."/>
            <person name="Blouin N.A."/>
            <person name="Ficko-Blean E."/>
            <person name="Wheeler G.L."/>
            <person name="Lohr M."/>
            <person name="Goodson H.V."/>
            <person name="Jenkins J.W."/>
            <person name="Blaby-Haas C.E."/>
            <person name="Helliwell K.E."/>
            <person name="Chan C."/>
            <person name="Marriage T."/>
            <person name="Bhattacharya D."/>
            <person name="Klein A.S."/>
            <person name="Badis Y."/>
            <person name="Brodie J."/>
            <person name="Cao Y."/>
            <person name="Collen J."/>
            <person name="Dittami S.M."/>
            <person name="Gachon C.M."/>
            <person name="Green B.R."/>
            <person name="Karpowicz S."/>
            <person name="Kim J.W."/>
            <person name="Kudahl U."/>
            <person name="Lin S."/>
            <person name="Michel G."/>
            <person name="Mittag M."/>
            <person name="Olson B.J."/>
            <person name="Pangilinan J."/>
            <person name="Peng Y."/>
            <person name="Qiu H."/>
            <person name="Shu S."/>
            <person name="Singer J.T."/>
            <person name="Smith A.G."/>
            <person name="Sprecher B.N."/>
            <person name="Wagner V."/>
            <person name="Wang W."/>
            <person name="Wang Z.-Y."/>
            <person name="Yan J."/>
            <person name="Yarish C."/>
            <person name="Zoeuner-Riek S."/>
            <person name="Zhuang Y."/>
            <person name="Zou Y."/>
            <person name="Lindquist E.A."/>
            <person name="Grimwood J."/>
            <person name="Barry K."/>
            <person name="Rokhsar D.S."/>
            <person name="Schmutz J."/>
            <person name="Stiller J.W."/>
            <person name="Grossman A.R."/>
            <person name="Prochnik S.E."/>
        </authorList>
    </citation>
    <scope>NUCLEOTIDE SEQUENCE [LARGE SCALE GENOMIC DNA]</scope>
    <source>
        <strain evidence="1">4086291</strain>
    </source>
</reference>
<proteinExistence type="predicted"/>
<sequence length="289" mass="32135">MSNSETHPPMERRFLWRWLAAVAVVAAMVGLRAHSGVAAHSTVRVPLPMVDFECTSGQGPRPCDGLGDHACPIVPQRPFPRLGEAPSRPSATWRRGETVQVTWSRNNHPPVGFVRLALVPTPVGLSVAAHARYSFWWGCWGSGQVGCGDNKRLCDDDRSSKVFRRSVRVPTSIPDGVYVLGFVWYGGALRNSEYLSIRPYWSCAYVRVRGGPGPTATFPRRFVPGVPGPGLPLPSTPDQRRRMCVSGIDRLGPCDRFQGNCSSRRLMWLRPTEWVGTRTPPPLTRRMYM</sequence>
<keyword evidence="2" id="KW-1185">Reference proteome</keyword>
<evidence type="ECO:0000313" key="1">
    <source>
        <dbReference type="EMBL" id="OSX73612.1"/>
    </source>
</evidence>
<organism evidence="1 2">
    <name type="scientific">Porphyra umbilicalis</name>
    <name type="common">Purple laver</name>
    <name type="synonym">Red alga</name>
    <dbReference type="NCBI Taxonomy" id="2786"/>
    <lineage>
        <taxon>Eukaryota</taxon>
        <taxon>Rhodophyta</taxon>
        <taxon>Bangiophyceae</taxon>
        <taxon>Bangiales</taxon>
        <taxon>Bangiaceae</taxon>
        <taxon>Porphyra</taxon>
    </lineage>
</organism>
<dbReference type="OrthoDB" id="2342176at2759"/>
<dbReference type="EMBL" id="KV918985">
    <property type="protein sequence ID" value="OSX73612.1"/>
    <property type="molecule type" value="Genomic_DNA"/>
</dbReference>
<gene>
    <name evidence="1" type="ORF">BU14_0333s0001</name>
</gene>
<dbReference type="Proteomes" id="UP000218209">
    <property type="component" value="Unassembled WGS sequence"/>
</dbReference>
<evidence type="ECO:0000313" key="2">
    <source>
        <dbReference type="Proteomes" id="UP000218209"/>
    </source>
</evidence>
<accession>A0A1X6NYE8</accession>
<dbReference type="AlphaFoldDB" id="A0A1X6NYE8"/>
<name>A0A1X6NYE8_PORUM</name>